<evidence type="ECO:0000259" key="2">
    <source>
        <dbReference type="Pfam" id="PF23658"/>
    </source>
</evidence>
<name>A0A1V6N893_PENPO</name>
<evidence type="ECO:0000313" key="3">
    <source>
        <dbReference type="EMBL" id="OQD60686.1"/>
    </source>
</evidence>
<dbReference type="InterPro" id="IPR056186">
    <property type="entry name" value="PDZ_CPAF-rel"/>
</dbReference>
<feature type="domain" description="Tail specific protease" evidence="1">
    <location>
        <begin position="281"/>
        <end position="480"/>
    </location>
</feature>
<dbReference type="Gene3D" id="3.90.226.10">
    <property type="entry name" value="2-enoyl-CoA Hydratase, Chain A, domain 1"/>
    <property type="match status" value="1"/>
</dbReference>
<dbReference type="OrthoDB" id="27214at2759"/>
<dbReference type="EMBL" id="MDYM01000021">
    <property type="protein sequence ID" value="OQD60686.1"/>
    <property type="molecule type" value="Genomic_DNA"/>
</dbReference>
<dbReference type="PANTHER" id="PTHR37049:SF4">
    <property type="entry name" value="RHODANESE DOMAIN-CONTAINING PROTEIN"/>
    <property type="match status" value="1"/>
</dbReference>
<dbReference type="Proteomes" id="UP000191408">
    <property type="component" value="Unassembled WGS sequence"/>
</dbReference>
<dbReference type="AlphaFoldDB" id="A0A1V6N893"/>
<evidence type="ECO:0000259" key="1">
    <source>
        <dbReference type="Pfam" id="PF03572"/>
    </source>
</evidence>
<dbReference type="PANTHER" id="PTHR37049">
    <property type="entry name" value="PEPTIDASE S41 FAMILY PROTEIN"/>
    <property type="match status" value="1"/>
</dbReference>
<keyword evidence="4" id="KW-1185">Reference proteome</keyword>
<accession>A0A1V6N893</accession>
<evidence type="ECO:0000313" key="4">
    <source>
        <dbReference type="Proteomes" id="UP000191408"/>
    </source>
</evidence>
<dbReference type="Pfam" id="PF23658">
    <property type="entry name" value="PDZ_CPAF_rel"/>
    <property type="match status" value="1"/>
</dbReference>
<dbReference type="InterPro" id="IPR005151">
    <property type="entry name" value="Tail-specific_protease"/>
</dbReference>
<dbReference type="InterPro" id="IPR029045">
    <property type="entry name" value="ClpP/crotonase-like_dom_sf"/>
</dbReference>
<dbReference type="SUPFAM" id="SSF52096">
    <property type="entry name" value="ClpP/crotonase"/>
    <property type="match status" value="1"/>
</dbReference>
<comment type="caution">
    <text evidence="3">The sequence shown here is derived from an EMBL/GenBank/DDBJ whole genome shotgun (WGS) entry which is preliminary data.</text>
</comment>
<dbReference type="Pfam" id="PF03572">
    <property type="entry name" value="Peptidase_S41"/>
    <property type="match status" value="1"/>
</dbReference>
<dbReference type="STRING" id="60169.A0A1V6N893"/>
<dbReference type="InterPro" id="IPR052766">
    <property type="entry name" value="S41A_metabolite_peptidase"/>
</dbReference>
<dbReference type="GO" id="GO:0006508">
    <property type="term" value="P:proteolysis"/>
    <property type="evidence" value="ECO:0007669"/>
    <property type="project" value="InterPro"/>
</dbReference>
<reference evidence="4" key="1">
    <citation type="journal article" date="2017" name="Nat. Microbiol.">
        <title>Global analysis of biosynthetic gene clusters reveals vast potential of secondary metabolite production in Penicillium species.</title>
        <authorList>
            <person name="Nielsen J.C."/>
            <person name="Grijseels S."/>
            <person name="Prigent S."/>
            <person name="Ji B."/>
            <person name="Dainat J."/>
            <person name="Nielsen K.F."/>
            <person name="Frisvad J.C."/>
            <person name="Workman M."/>
            <person name="Nielsen J."/>
        </authorList>
    </citation>
    <scope>NUCLEOTIDE SEQUENCE [LARGE SCALE GENOMIC DNA]</scope>
    <source>
        <strain evidence="4">IBT 4502</strain>
    </source>
</reference>
<organism evidence="3 4">
    <name type="scientific">Penicillium polonicum</name>
    <dbReference type="NCBI Taxonomy" id="60169"/>
    <lineage>
        <taxon>Eukaryota</taxon>
        <taxon>Fungi</taxon>
        <taxon>Dikarya</taxon>
        <taxon>Ascomycota</taxon>
        <taxon>Pezizomycotina</taxon>
        <taxon>Eurotiomycetes</taxon>
        <taxon>Eurotiomycetidae</taxon>
        <taxon>Eurotiales</taxon>
        <taxon>Aspergillaceae</taxon>
        <taxon>Penicillium</taxon>
    </lineage>
</organism>
<proteinExistence type="predicted"/>
<gene>
    <name evidence="3" type="ORF">PENPOL_c021G05432</name>
</gene>
<protein>
    <submittedName>
        <fullName evidence="3">Uncharacterized protein</fullName>
    </submittedName>
</protein>
<feature type="domain" description="CPAF-like PDZ" evidence="2">
    <location>
        <begin position="92"/>
        <end position="211"/>
    </location>
</feature>
<sequence length="623" mass="69222">MPFRSDLAVKFVDEYTRYLQFHSTLEILKNPPDGYISTSVDLVKGFEKIRDKAVGNIYSSQYDFDNDMKYLVSRANDGHLGLELCSHSIMHFEHGVPLVSISEDGRQLPQIYTYFDAELKVRGAVDISPVVRINGEDPTYHLQASIGVSISLQDPDARYNSLFPSHAAGFAGRYGGGYWTNHLGLWSGPSHTLEFSNGTKQKIETTASLSMNGFENIVDGDTLFQVACLPGFGNSSVTTPHAFSPYSLPSSGPSSFPPPIVRHRNHFMQGYYLNEGEYQHTAVLQVPTFKLDGEIPRTFSQTANKFVNQALADGKNRMIIDLSGNGGGDINIGLDIFRIFFPHENIDTRTRFRATELIFLMGKIFSSEHAREHYGNFPLDLPLVAHLAVTPDQNKTFGSWEELYGPKDIEGASMSELYATFNFTSASTEEDPIQGFGNITSTHTSQPFSADNIIIMTDGYCASTCVLLARLLQGKGVRSIVFGGRPRHAPMQLLGGVRGGQYWSLKTISRYVREAYEVAVNASQLGSPILSAEELARYREISPSSTEDFSLRFDTLGSSGVNFRNEYSKQDGFTPLQFVHESANCRLFFTAENYIRPATMWLMAARTMFGNESCAPDFTNKVG</sequence>
<dbReference type="GO" id="GO:0008236">
    <property type="term" value="F:serine-type peptidase activity"/>
    <property type="evidence" value="ECO:0007669"/>
    <property type="project" value="InterPro"/>
</dbReference>